<evidence type="ECO:0000256" key="2">
    <source>
        <dbReference type="SAM" id="SignalP"/>
    </source>
</evidence>
<keyword evidence="6" id="KW-1185">Reference proteome</keyword>
<comment type="caution">
    <text evidence="5">The sequence shown here is derived from an EMBL/GenBank/DDBJ whole genome shotgun (WGS) entry which is preliminary data.</text>
</comment>
<accession>A0A3N0E854</accession>
<feature type="transmembrane region" description="Helical" evidence="1">
    <location>
        <begin position="468"/>
        <end position="487"/>
    </location>
</feature>
<evidence type="ECO:0000259" key="3">
    <source>
        <dbReference type="Pfam" id="PF09972"/>
    </source>
</evidence>
<dbReference type="InterPro" id="IPR018702">
    <property type="entry name" value="DUF2207"/>
</dbReference>
<feature type="transmembrane region" description="Helical" evidence="1">
    <location>
        <begin position="266"/>
        <end position="286"/>
    </location>
</feature>
<evidence type="ECO:0000313" key="5">
    <source>
        <dbReference type="EMBL" id="RNL84032.1"/>
    </source>
</evidence>
<feature type="domain" description="Predicted membrane protein YciQ-like C-terminal" evidence="4">
    <location>
        <begin position="318"/>
        <end position="545"/>
    </location>
</feature>
<dbReference type="Pfam" id="PF20990">
    <property type="entry name" value="DUF2207_C"/>
    <property type="match status" value="1"/>
</dbReference>
<name>A0A3N0E854_9ACTN</name>
<evidence type="ECO:0000313" key="6">
    <source>
        <dbReference type="Proteomes" id="UP000269198"/>
    </source>
</evidence>
<feature type="signal peptide" evidence="2">
    <location>
        <begin position="1"/>
        <end position="27"/>
    </location>
</feature>
<evidence type="ECO:0000256" key="1">
    <source>
        <dbReference type="SAM" id="Phobius"/>
    </source>
</evidence>
<protein>
    <submittedName>
        <fullName evidence="5">DUF2207 domain-containing protein</fullName>
    </submittedName>
</protein>
<gene>
    <name evidence="5" type="ORF">EFW17_14210</name>
</gene>
<organism evidence="5 6">
    <name type="scientific">Halostreptopolyspora alba</name>
    <dbReference type="NCBI Taxonomy" id="2487137"/>
    <lineage>
        <taxon>Bacteria</taxon>
        <taxon>Bacillati</taxon>
        <taxon>Actinomycetota</taxon>
        <taxon>Actinomycetes</taxon>
        <taxon>Streptosporangiales</taxon>
        <taxon>Nocardiopsidaceae</taxon>
        <taxon>Halostreptopolyspora</taxon>
    </lineage>
</organism>
<dbReference type="InterPro" id="IPR048389">
    <property type="entry name" value="YciQ-like_C"/>
</dbReference>
<sequence>MRWVRRARPVILAGATVVLCGAAPAVAEPLATPAVQHAGVAPRDDHDTLPQVDEDAPIANEITLRLDDDGVLHGEETITFNRTPPEEFTRTFVTRETYDNDHDRIYEVDAVTAEDADGAPVAVDTAERESDAVDTLDVTMDTAGVDTVVLSYTVRGVTASVGDGIELEWTAVGGYSEPVAGTTVVVDAAAQPIALSCNAGAGRSSMYCTVSDMGGHEAKSARFMQANMEPGESLGIVVSYPASAAPGDPILEERWSLTSAFAITPATASVFGLLLVVLVGGLVLLVRERGRDERAVHSEAVVGDHAPLAPGGDGVRFTPPDDVHPGQIGTLIDEQADVVDITATVVDLAVRGHLTIRELPHEHYTSVDWQLERAPSPRNDPLLPYERLLIDAIFERRGRVTLAELGSQRFAERLAEVRDELYRDMVRLRWFARRPNLVRTRWTTGGIVLTAAGVVLTVVLAIFTQAAFTGLAVIIAGAAVTVGGQFMPAKTSQGSLVFAHTLGFRRYLMSGRAEHVPERYRVNVFSRYLPYAIIFDNVDRWAKVLATAGEDQIDDNGLPWYKGPEDWRIQDFAESIKMFTLTLTGVISNTRQFRTLN</sequence>
<dbReference type="OrthoDB" id="143710at2"/>
<evidence type="ECO:0000259" key="4">
    <source>
        <dbReference type="Pfam" id="PF20990"/>
    </source>
</evidence>
<keyword evidence="1" id="KW-1133">Transmembrane helix</keyword>
<keyword evidence="2" id="KW-0732">Signal</keyword>
<dbReference type="AlphaFoldDB" id="A0A3N0E854"/>
<feature type="transmembrane region" description="Helical" evidence="1">
    <location>
        <begin position="442"/>
        <end position="462"/>
    </location>
</feature>
<proteinExistence type="predicted"/>
<feature type="domain" description="DUF2207" evidence="3">
    <location>
        <begin position="61"/>
        <end position="188"/>
    </location>
</feature>
<dbReference type="Proteomes" id="UP000269198">
    <property type="component" value="Unassembled WGS sequence"/>
</dbReference>
<feature type="chain" id="PRO_5018206078" evidence="2">
    <location>
        <begin position="28"/>
        <end position="597"/>
    </location>
</feature>
<keyword evidence="1" id="KW-0472">Membrane</keyword>
<reference evidence="5 6" key="1">
    <citation type="submission" date="2018-11" db="EMBL/GenBank/DDBJ databases">
        <title>The genome draft of YIM 96095.</title>
        <authorList>
            <person name="Tang S.-K."/>
            <person name="Chunyu W.-X."/>
            <person name="Feng Y.-Z."/>
        </authorList>
    </citation>
    <scope>NUCLEOTIDE SEQUENCE [LARGE SCALE GENOMIC DNA]</scope>
    <source>
        <strain evidence="5 6">YIM 96095</strain>
    </source>
</reference>
<keyword evidence="1" id="KW-0812">Transmembrane</keyword>
<dbReference type="RefSeq" id="WP_123201865.1">
    <property type="nucleotide sequence ID" value="NZ_RJMB01000013.1"/>
</dbReference>
<dbReference type="Pfam" id="PF09972">
    <property type="entry name" value="DUF2207"/>
    <property type="match status" value="1"/>
</dbReference>
<dbReference type="EMBL" id="RJMB01000013">
    <property type="protein sequence ID" value="RNL84032.1"/>
    <property type="molecule type" value="Genomic_DNA"/>
</dbReference>